<reference evidence="10 11" key="1">
    <citation type="submission" date="2021-05" db="EMBL/GenBank/DDBJ databases">
        <title>Novel species in genus Cellulomonas.</title>
        <authorList>
            <person name="Zhang G."/>
        </authorList>
    </citation>
    <scope>NUCLEOTIDE SEQUENCE [LARGE SCALE GENOMIC DNA]</scope>
    <source>
        <strain evidence="11">zg-ZUI157</strain>
    </source>
</reference>
<accession>A0ABX8GM48</accession>
<evidence type="ECO:0000313" key="10">
    <source>
        <dbReference type="EMBL" id="QWC16756.1"/>
    </source>
</evidence>
<evidence type="ECO:0000256" key="4">
    <source>
        <dbReference type="ARBA" id="ARBA00022692"/>
    </source>
</evidence>
<keyword evidence="3" id="KW-1003">Cell membrane</keyword>
<gene>
    <name evidence="10" type="ORF">KKR89_03675</name>
</gene>
<evidence type="ECO:0000313" key="11">
    <source>
        <dbReference type="Proteomes" id="UP000679335"/>
    </source>
</evidence>
<feature type="transmembrane region" description="Helical" evidence="8">
    <location>
        <begin position="210"/>
        <end position="229"/>
    </location>
</feature>
<dbReference type="GO" id="GO:0016746">
    <property type="term" value="F:acyltransferase activity"/>
    <property type="evidence" value="ECO:0007669"/>
    <property type="project" value="UniProtKB-KW"/>
</dbReference>
<feature type="transmembrane region" description="Helical" evidence="8">
    <location>
        <begin position="235"/>
        <end position="255"/>
    </location>
</feature>
<feature type="transmembrane region" description="Helical" evidence="8">
    <location>
        <begin position="305"/>
        <end position="324"/>
    </location>
</feature>
<organism evidence="10 11">
    <name type="scientific">Cellulomonas dongxiuzhuiae</name>
    <dbReference type="NCBI Taxonomy" id="2819979"/>
    <lineage>
        <taxon>Bacteria</taxon>
        <taxon>Bacillati</taxon>
        <taxon>Actinomycetota</taxon>
        <taxon>Actinomycetes</taxon>
        <taxon>Micrococcales</taxon>
        <taxon>Cellulomonadaceae</taxon>
        <taxon>Cellulomonas</taxon>
    </lineage>
</organism>
<evidence type="ECO:0000256" key="5">
    <source>
        <dbReference type="ARBA" id="ARBA00022989"/>
    </source>
</evidence>
<comment type="similarity">
    <text evidence="2">Belongs to the acyltransferase 3 family.</text>
</comment>
<evidence type="ECO:0000256" key="1">
    <source>
        <dbReference type="ARBA" id="ARBA00004651"/>
    </source>
</evidence>
<feature type="transmembrane region" description="Helical" evidence="8">
    <location>
        <begin position="130"/>
        <end position="148"/>
    </location>
</feature>
<keyword evidence="5 8" id="KW-1133">Transmembrane helix</keyword>
<evidence type="ECO:0000256" key="3">
    <source>
        <dbReference type="ARBA" id="ARBA00022475"/>
    </source>
</evidence>
<feature type="domain" description="Acyltransferase 3" evidence="9">
    <location>
        <begin position="11"/>
        <end position="320"/>
    </location>
</feature>
<feature type="transmembrane region" description="Helical" evidence="8">
    <location>
        <begin position="82"/>
        <end position="103"/>
    </location>
</feature>
<dbReference type="Proteomes" id="UP000679335">
    <property type="component" value="Chromosome"/>
</dbReference>
<sequence>MAEGATAGRHGWVDLAKGVAIIMVVAYHALLFLETADVGVAPLGRARLALELYPMPAFFLLAGVMQRRLVTTRWAQVWQRRVLPLVYLLVVWSLVRFAFFTALPMVRSDGPPRSGRDASRLLLVLVAPDSIYWFLWALAAVTVLTWLLRRHPVASVVGAVLVSGAVTSGLVVTGVFAWDRALAFLAPYVVGVHAGPWVVRAVAAMTWRRVALAGGVVLLVLAALVAVPLTRRVPGAALLGQAAVLAAALGAAHLLGERRWTRPLRDLGRRSLPVYLVHLYPVALLTIAARQVPALHGTPARGMPLVALVTVLSLLASLLVAQVLPTRWRLLQLPASLLRSRPAARPHVPADVPAAPADVQADVPADVQADVPAAPAAVPAVHVDVPADVPVDAPRAPATAGAPVPELQTEDR</sequence>
<feature type="transmembrane region" description="Helical" evidence="8">
    <location>
        <begin position="275"/>
        <end position="293"/>
    </location>
</feature>
<feature type="compositionally biased region" description="Low complexity" evidence="7">
    <location>
        <begin position="389"/>
        <end position="398"/>
    </location>
</feature>
<evidence type="ECO:0000256" key="6">
    <source>
        <dbReference type="ARBA" id="ARBA00023136"/>
    </source>
</evidence>
<evidence type="ECO:0000256" key="8">
    <source>
        <dbReference type="SAM" id="Phobius"/>
    </source>
</evidence>
<proteinExistence type="inferred from homology"/>
<dbReference type="Pfam" id="PF01757">
    <property type="entry name" value="Acyl_transf_3"/>
    <property type="match status" value="1"/>
</dbReference>
<keyword evidence="10" id="KW-0012">Acyltransferase</keyword>
<dbReference type="PANTHER" id="PTHR40074">
    <property type="entry name" value="O-ACETYLTRANSFERASE WECH"/>
    <property type="match status" value="1"/>
</dbReference>
<feature type="transmembrane region" description="Helical" evidence="8">
    <location>
        <begin position="12"/>
        <end position="33"/>
    </location>
</feature>
<comment type="subcellular location">
    <subcellularLocation>
        <location evidence="1">Cell membrane</location>
        <topology evidence="1">Multi-pass membrane protein</topology>
    </subcellularLocation>
</comment>
<feature type="transmembrane region" description="Helical" evidence="8">
    <location>
        <begin position="184"/>
        <end position="203"/>
    </location>
</feature>
<keyword evidence="6 8" id="KW-0472">Membrane</keyword>
<dbReference type="RefSeq" id="WP_208197912.1">
    <property type="nucleotide sequence ID" value="NZ_CP076023.1"/>
</dbReference>
<evidence type="ECO:0000259" key="9">
    <source>
        <dbReference type="Pfam" id="PF01757"/>
    </source>
</evidence>
<protein>
    <submittedName>
        <fullName evidence="10">Acyltransferase</fullName>
    </submittedName>
</protein>
<name>A0ABX8GM48_9CELL</name>
<evidence type="ECO:0000256" key="2">
    <source>
        <dbReference type="ARBA" id="ARBA00007400"/>
    </source>
</evidence>
<feature type="transmembrane region" description="Helical" evidence="8">
    <location>
        <begin position="155"/>
        <end position="178"/>
    </location>
</feature>
<dbReference type="EMBL" id="CP076023">
    <property type="protein sequence ID" value="QWC16756.1"/>
    <property type="molecule type" value="Genomic_DNA"/>
</dbReference>
<dbReference type="InterPro" id="IPR002656">
    <property type="entry name" value="Acyl_transf_3_dom"/>
</dbReference>
<keyword evidence="11" id="KW-1185">Reference proteome</keyword>
<feature type="transmembrane region" description="Helical" evidence="8">
    <location>
        <begin position="53"/>
        <end position="70"/>
    </location>
</feature>
<feature type="region of interest" description="Disordered" evidence="7">
    <location>
        <begin position="389"/>
        <end position="412"/>
    </location>
</feature>
<dbReference type="PANTHER" id="PTHR40074:SF4">
    <property type="entry name" value="INNER MEMBRANE PROTEIN YCFT"/>
    <property type="match status" value="1"/>
</dbReference>
<keyword evidence="10" id="KW-0808">Transferase</keyword>
<keyword evidence="4 8" id="KW-0812">Transmembrane</keyword>
<evidence type="ECO:0000256" key="7">
    <source>
        <dbReference type="SAM" id="MobiDB-lite"/>
    </source>
</evidence>